<feature type="domain" description="GGDEF" evidence="3">
    <location>
        <begin position="68"/>
        <end position="203"/>
    </location>
</feature>
<evidence type="ECO:0000313" key="5">
    <source>
        <dbReference type="Proteomes" id="UP000571950"/>
    </source>
</evidence>
<feature type="coiled-coil region" evidence="1">
    <location>
        <begin position="3"/>
        <end position="37"/>
    </location>
</feature>
<protein>
    <submittedName>
        <fullName evidence="4">Diguanylate cyclase (GGDEF)-like protein</fullName>
    </submittedName>
</protein>
<dbReference type="Gene3D" id="3.30.70.270">
    <property type="match status" value="1"/>
</dbReference>
<accession>A0A7W6FSU9</accession>
<organism evidence="4 5">
    <name type="scientific">Sphingobium jiangsuense</name>
    <dbReference type="NCBI Taxonomy" id="870476"/>
    <lineage>
        <taxon>Bacteria</taxon>
        <taxon>Pseudomonadati</taxon>
        <taxon>Pseudomonadota</taxon>
        <taxon>Alphaproteobacteria</taxon>
        <taxon>Sphingomonadales</taxon>
        <taxon>Sphingomonadaceae</taxon>
        <taxon>Sphingobium</taxon>
    </lineage>
</organism>
<feature type="region of interest" description="Disordered" evidence="2">
    <location>
        <begin position="191"/>
        <end position="215"/>
    </location>
</feature>
<dbReference type="InterPro" id="IPR029787">
    <property type="entry name" value="Nucleotide_cyclase"/>
</dbReference>
<dbReference type="RefSeq" id="WP_246343962.1">
    <property type="nucleotide sequence ID" value="NZ_BSPS01000042.1"/>
</dbReference>
<gene>
    <name evidence="4" type="ORF">GGR43_004213</name>
</gene>
<sequence>MDEDEKSLTIKELRNEISTLRRELRMLRIANAELERVAVRDTLTPLFNRRYFLTALSERLVRAQRYNTKAAVLFIDVNRMKYINDLFGHSAGDYALIHIAGIVQANIRATDVAARIGGDEFAIILEEVAEDQAAAKAQQLADVMHRTPCLFAGEALPVSAAIGLTMLRPHDTEDSLIERADADMYIRKRAWQAGQQTQPAPAAKPLPTPHDIEAA</sequence>
<dbReference type="InterPro" id="IPR000160">
    <property type="entry name" value="GGDEF_dom"/>
</dbReference>
<keyword evidence="1" id="KW-0175">Coiled coil</keyword>
<dbReference type="PROSITE" id="PS50887">
    <property type="entry name" value="GGDEF"/>
    <property type="match status" value="1"/>
</dbReference>
<comment type="caution">
    <text evidence="4">The sequence shown here is derived from an EMBL/GenBank/DDBJ whole genome shotgun (WGS) entry which is preliminary data.</text>
</comment>
<dbReference type="Pfam" id="PF00990">
    <property type="entry name" value="GGDEF"/>
    <property type="match status" value="1"/>
</dbReference>
<dbReference type="SMART" id="SM00267">
    <property type="entry name" value="GGDEF"/>
    <property type="match status" value="1"/>
</dbReference>
<dbReference type="EMBL" id="JACIDT010000025">
    <property type="protein sequence ID" value="MBB3928469.1"/>
    <property type="molecule type" value="Genomic_DNA"/>
</dbReference>
<dbReference type="PANTHER" id="PTHR46663">
    <property type="entry name" value="DIGUANYLATE CYCLASE DGCT-RELATED"/>
    <property type="match status" value="1"/>
</dbReference>
<evidence type="ECO:0000259" key="3">
    <source>
        <dbReference type="PROSITE" id="PS50887"/>
    </source>
</evidence>
<dbReference type="NCBIfam" id="TIGR00254">
    <property type="entry name" value="GGDEF"/>
    <property type="match status" value="1"/>
</dbReference>
<evidence type="ECO:0000313" key="4">
    <source>
        <dbReference type="EMBL" id="MBB3928469.1"/>
    </source>
</evidence>
<dbReference type="PANTHER" id="PTHR46663:SF4">
    <property type="entry name" value="DIGUANYLATE CYCLASE DGCT-RELATED"/>
    <property type="match status" value="1"/>
</dbReference>
<feature type="compositionally biased region" description="Low complexity" evidence="2">
    <location>
        <begin position="191"/>
        <end position="201"/>
    </location>
</feature>
<proteinExistence type="predicted"/>
<dbReference type="SUPFAM" id="SSF55073">
    <property type="entry name" value="Nucleotide cyclase"/>
    <property type="match status" value="1"/>
</dbReference>
<reference evidence="4 5" key="1">
    <citation type="submission" date="2020-08" db="EMBL/GenBank/DDBJ databases">
        <title>Genomic Encyclopedia of Type Strains, Phase IV (KMG-IV): sequencing the most valuable type-strain genomes for metagenomic binning, comparative biology and taxonomic classification.</title>
        <authorList>
            <person name="Goeker M."/>
        </authorList>
    </citation>
    <scope>NUCLEOTIDE SEQUENCE [LARGE SCALE GENOMIC DNA]</scope>
    <source>
        <strain evidence="4 5">DSM 26189</strain>
    </source>
</reference>
<dbReference type="InterPro" id="IPR052163">
    <property type="entry name" value="DGC-Regulatory_Protein"/>
</dbReference>
<keyword evidence="5" id="KW-1185">Reference proteome</keyword>
<dbReference type="CDD" id="cd01949">
    <property type="entry name" value="GGDEF"/>
    <property type="match status" value="1"/>
</dbReference>
<evidence type="ECO:0000256" key="1">
    <source>
        <dbReference type="SAM" id="Coils"/>
    </source>
</evidence>
<dbReference type="InterPro" id="IPR043128">
    <property type="entry name" value="Rev_trsase/Diguanyl_cyclase"/>
</dbReference>
<dbReference type="Proteomes" id="UP000571950">
    <property type="component" value="Unassembled WGS sequence"/>
</dbReference>
<evidence type="ECO:0000256" key="2">
    <source>
        <dbReference type="SAM" id="MobiDB-lite"/>
    </source>
</evidence>
<dbReference type="AlphaFoldDB" id="A0A7W6FSU9"/>
<name>A0A7W6FSU9_9SPHN</name>